<dbReference type="HAMAP" id="MF_00245">
    <property type="entry name" value="UPF0122"/>
    <property type="match status" value="1"/>
</dbReference>
<dbReference type="OrthoDB" id="6392at2"/>
<evidence type="ECO:0000256" key="1">
    <source>
        <dbReference type="ARBA" id="ARBA00008720"/>
    </source>
</evidence>
<dbReference type="NCBIfam" id="NF045758">
    <property type="entry name" value="YlxM"/>
    <property type="match status" value="1"/>
</dbReference>
<dbReference type="InterPro" id="IPR054831">
    <property type="entry name" value="UPF0122_fam_protein"/>
</dbReference>
<dbReference type="PANTHER" id="PTHR40083">
    <property type="entry name" value="UPF0122 PROTEIN CBO2450/CLC_2298"/>
    <property type="match status" value="1"/>
</dbReference>
<reference evidence="4 5" key="1">
    <citation type="submission" date="2015-12" db="EMBL/GenBank/DDBJ databases">
        <title>Draft genome of Thermovenabulum gondwanense isolated from a red thermophilic microbial mat colonisisng an outflow channel of a bore well.</title>
        <authorList>
            <person name="Patel B.K."/>
        </authorList>
    </citation>
    <scope>NUCLEOTIDE SEQUENCE [LARGE SCALE GENOMIC DNA]</scope>
    <source>
        <strain evidence="4 5">R270</strain>
    </source>
</reference>
<dbReference type="InterPro" id="IPR013324">
    <property type="entry name" value="RNA_pol_sigma_r3/r4-like"/>
</dbReference>
<name>A0A161PXU7_9FIRM</name>
<dbReference type="PATRIC" id="fig|520767.4.peg.1129"/>
<keyword evidence="5" id="KW-1185">Reference proteome</keyword>
<proteinExistence type="inferred from homology"/>
<evidence type="ECO:0000313" key="4">
    <source>
        <dbReference type="EMBL" id="KYO66785.1"/>
    </source>
</evidence>
<dbReference type="Gene3D" id="1.10.10.10">
    <property type="entry name" value="Winged helix-like DNA-binding domain superfamily/Winged helix DNA-binding domain"/>
    <property type="match status" value="1"/>
</dbReference>
<protein>
    <recommendedName>
        <fullName evidence="3">UPF0122 protein ATZ99_10300</fullName>
    </recommendedName>
</protein>
<gene>
    <name evidence="4" type="ORF">ATZ99_10300</name>
</gene>
<dbReference type="AlphaFoldDB" id="A0A161PXU7"/>
<dbReference type="RefSeq" id="WP_068748164.1">
    <property type="nucleotide sequence ID" value="NZ_LOHZ01000025.1"/>
</dbReference>
<comment type="function">
    <text evidence="2 3">Might take part in the signal recognition particle (SRP) pathway. This is inferred from the conservation of its genetic proximity to ftsY/ffh. May be a regulatory protein.</text>
</comment>
<dbReference type="EMBL" id="LOHZ01000025">
    <property type="protein sequence ID" value="KYO66785.1"/>
    <property type="molecule type" value="Genomic_DNA"/>
</dbReference>
<dbReference type="PANTHER" id="PTHR40083:SF1">
    <property type="entry name" value="UPF0122 PROTEIN YLXM"/>
    <property type="match status" value="1"/>
</dbReference>
<comment type="caution">
    <text evidence="4">The sequence shown here is derived from an EMBL/GenBank/DDBJ whole genome shotgun (WGS) entry which is preliminary data.</text>
</comment>
<comment type="similarity">
    <text evidence="1 3">Belongs to the UPF0122 family.</text>
</comment>
<dbReference type="Pfam" id="PF04297">
    <property type="entry name" value="UPF0122"/>
    <property type="match status" value="1"/>
</dbReference>
<dbReference type="Proteomes" id="UP000075737">
    <property type="component" value="Unassembled WGS sequence"/>
</dbReference>
<organism evidence="4 5">
    <name type="scientific">Thermovenabulum gondwanense</name>
    <dbReference type="NCBI Taxonomy" id="520767"/>
    <lineage>
        <taxon>Bacteria</taxon>
        <taxon>Bacillati</taxon>
        <taxon>Bacillota</taxon>
        <taxon>Clostridia</taxon>
        <taxon>Thermosediminibacterales</taxon>
        <taxon>Thermosediminibacteraceae</taxon>
        <taxon>Thermovenabulum</taxon>
    </lineage>
</organism>
<dbReference type="SUPFAM" id="SSF88659">
    <property type="entry name" value="Sigma3 and sigma4 domains of RNA polymerase sigma factors"/>
    <property type="match status" value="1"/>
</dbReference>
<evidence type="ECO:0000256" key="3">
    <source>
        <dbReference type="HAMAP-Rule" id="MF_00245"/>
    </source>
</evidence>
<accession>A0A161PXU7</accession>
<dbReference type="InterPro" id="IPR007394">
    <property type="entry name" value="UPF0122"/>
</dbReference>
<evidence type="ECO:0000256" key="2">
    <source>
        <dbReference type="ARBA" id="ARBA00024764"/>
    </source>
</evidence>
<dbReference type="STRING" id="520767.ATZ99_10300"/>
<evidence type="ECO:0000313" key="5">
    <source>
        <dbReference type="Proteomes" id="UP000075737"/>
    </source>
</evidence>
<dbReference type="InterPro" id="IPR036388">
    <property type="entry name" value="WH-like_DNA-bd_sf"/>
</dbReference>
<sequence length="119" mass="14105">MEDIVKISLLYDFYGPLLTEKQREYFELYYFNDLSLNEIAQNYNVSRQGVFDNIHRSLEFLKQCEEKLGLVEKFLSQKKALERIKLQLEGILPHLDEYSGEILKKAIEALDKLVKEGWE</sequence>